<evidence type="ECO:0000313" key="2">
    <source>
        <dbReference type="EMBL" id="AFC29491.1"/>
    </source>
</evidence>
<organism evidence="2 3">
    <name type="scientific">Paenibacillus mucilaginosus 3016</name>
    <dbReference type="NCBI Taxonomy" id="1116391"/>
    <lineage>
        <taxon>Bacteria</taxon>
        <taxon>Bacillati</taxon>
        <taxon>Bacillota</taxon>
        <taxon>Bacilli</taxon>
        <taxon>Bacillales</taxon>
        <taxon>Paenibacillaceae</taxon>
        <taxon>Paenibacillus</taxon>
    </lineage>
</organism>
<dbReference type="Pfam" id="PF03551">
    <property type="entry name" value="PadR"/>
    <property type="match status" value="1"/>
</dbReference>
<feature type="domain" description="Transcription regulator PadR N-terminal" evidence="1">
    <location>
        <begin position="6"/>
        <end position="80"/>
    </location>
</feature>
<gene>
    <name evidence="2" type="ORF">PM3016_2609</name>
</gene>
<proteinExistence type="predicted"/>
<dbReference type="InterPro" id="IPR036390">
    <property type="entry name" value="WH_DNA-bd_sf"/>
</dbReference>
<evidence type="ECO:0000259" key="1">
    <source>
        <dbReference type="Pfam" id="PF03551"/>
    </source>
</evidence>
<keyword evidence="3" id="KW-1185">Reference proteome</keyword>
<dbReference type="PANTHER" id="PTHR33169">
    <property type="entry name" value="PADR-FAMILY TRANSCRIPTIONAL REGULATOR"/>
    <property type="match status" value="1"/>
</dbReference>
<accession>H6NF82</accession>
<name>H6NF82_9BACL</name>
<evidence type="ECO:0000313" key="3">
    <source>
        <dbReference type="Proteomes" id="UP000007523"/>
    </source>
</evidence>
<dbReference type="AlphaFoldDB" id="H6NF82"/>
<dbReference type="InterPro" id="IPR052509">
    <property type="entry name" value="Metal_resp_DNA-bind_regulator"/>
</dbReference>
<dbReference type="RefSeq" id="WP_014369791.1">
    <property type="nucleotide sequence ID" value="NC_016935.1"/>
</dbReference>
<dbReference type="Proteomes" id="UP000007523">
    <property type="component" value="Chromosome"/>
</dbReference>
<dbReference type="InterPro" id="IPR036388">
    <property type="entry name" value="WH-like_DNA-bd_sf"/>
</dbReference>
<reference evidence="2 3" key="1">
    <citation type="journal article" date="2012" name="J. Bacteriol.">
        <title>Complete Genome Sequence of Paenibacillus mucilaginosus 3016, a Bacterium Functional as Microbial Fertilizer.</title>
        <authorList>
            <person name="Ma M."/>
            <person name="Wang Z."/>
            <person name="Li L."/>
            <person name="Jiang X."/>
            <person name="Guan D."/>
            <person name="Cao F."/>
            <person name="Chen H."/>
            <person name="Wang X."/>
            <person name="Shen D."/>
            <person name="Du B."/>
            <person name="Li J."/>
        </authorList>
    </citation>
    <scope>NUCLEOTIDE SEQUENCE [LARGE SCALE GENOMIC DNA]</scope>
    <source>
        <strain evidence="2 3">3016</strain>
    </source>
</reference>
<protein>
    <submittedName>
        <fullName evidence="2">PadR-like family transcriptional regulator</fullName>
    </submittedName>
</protein>
<dbReference type="SUPFAM" id="SSF46785">
    <property type="entry name" value="Winged helix' DNA-binding domain"/>
    <property type="match status" value="1"/>
</dbReference>
<dbReference type="KEGG" id="pmq:PM3016_2609"/>
<dbReference type="PANTHER" id="PTHR33169:SF26">
    <property type="entry name" value="CONSERVED PROTEIN"/>
    <property type="match status" value="1"/>
</dbReference>
<dbReference type="InterPro" id="IPR005149">
    <property type="entry name" value="Tscrpt_reg_PadR_N"/>
</dbReference>
<dbReference type="EMBL" id="CP003235">
    <property type="protein sequence ID" value="AFC29491.1"/>
    <property type="molecule type" value="Genomic_DNA"/>
</dbReference>
<dbReference type="STRING" id="1116391.PM3016_2609"/>
<dbReference type="Gene3D" id="1.10.10.10">
    <property type="entry name" value="Winged helix-like DNA-binding domain superfamily/Winged helix DNA-binding domain"/>
    <property type="match status" value="1"/>
</dbReference>
<sequence>MYELFVLGELSIGPKHGYELQYILKSTIGPFRQISSGTLYPLMSRLVGSGFITQRDEPQEGGRPRKRYELTEAGRQRFHELMTAPLEHGTDIGLTFQFKLNFFGYVDPRVQLDTLEQYLGYLQADRKYIAELEPQVRAKPGIPEPKRAQVLRMFSHRRCVTEAEIGWVTEEIDRLKRKPVI</sequence>
<dbReference type="HOGENOM" id="CLU_089258_3_1_9"/>